<reference evidence="2 3" key="2">
    <citation type="submission" date="2018-11" db="EMBL/GenBank/DDBJ databases">
        <authorList>
            <consortium name="Pathogen Informatics"/>
        </authorList>
    </citation>
    <scope>NUCLEOTIDE SEQUENCE [LARGE SCALE GENOMIC DNA]</scope>
    <source>
        <strain evidence="2">Dakar</strain>
        <strain evidence="3">Dakar, Senegal</strain>
    </source>
</reference>
<dbReference type="WBParaSite" id="SCUD_0002177901-mRNA-1">
    <property type="protein sequence ID" value="SCUD_0002177901-mRNA-1"/>
    <property type="gene ID" value="SCUD_0002177901"/>
</dbReference>
<evidence type="ECO:0000256" key="1">
    <source>
        <dbReference type="SAM" id="Phobius"/>
    </source>
</evidence>
<dbReference type="AlphaFoldDB" id="A0A183L370"/>
<keyword evidence="1" id="KW-1133">Transmembrane helix</keyword>
<evidence type="ECO:0000313" key="2">
    <source>
        <dbReference type="EMBL" id="VDP76489.1"/>
    </source>
</evidence>
<keyword evidence="1" id="KW-0472">Membrane</keyword>
<gene>
    <name evidence="2" type="ORF">SCUD_LOCUS21776</name>
</gene>
<organism evidence="4">
    <name type="scientific">Schistosoma curassoni</name>
    <dbReference type="NCBI Taxonomy" id="6186"/>
    <lineage>
        <taxon>Eukaryota</taxon>
        <taxon>Metazoa</taxon>
        <taxon>Spiralia</taxon>
        <taxon>Lophotrochozoa</taxon>
        <taxon>Platyhelminthes</taxon>
        <taxon>Trematoda</taxon>
        <taxon>Digenea</taxon>
        <taxon>Strigeidida</taxon>
        <taxon>Schistosomatoidea</taxon>
        <taxon>Schistosomatidae</taxon>
        <taxon>Schistosoma</taxon>
    </lineage>
</organism>
<accession>A0A183L370</accession>
<evidence type="ECO:0000313" key="3">
    <source>
        <dbReference type="Proteomes" id="UP000279833"/>
    </source>
</evidence>
<dbReference type="EMBL" id="UZAK01047383">
    <property type="protein sequence ID" value="VDP76489.1"/>
    <property type="molecule type" value="Genomic_DNA"/>
</dbReference>
<name>A0A183L370_9TREM</name>
<keyword evidence="1" id="KW-0812">Transmembrane</keyword>
<keyword evidence="3" id="KW-1185">Reference proteome</keyword>
<protein>
    <submittedName>
        <fullName evidence="4">ATP synthase F0 subunit 8</fullName>
    </submittedName>
</protein>
<evidence type="ECO:0000313" key="4">
    <source>
        <dbReference type="WBParaSite" id="SCUD_0002177901-mRNA-1"/>
    </source>
</evidence>
<feature type="transmembrane region" description="Helical" evidence="1">
    <location>
        <begin position="6"/>
        <end position="25"/>
    </location>
</feature>
<dbReference type="Proteomes" id="UP000279833">
    <property type="component" value="Unassembled WGS sequence"/>
</dbReference>
<reference evidence="4" key="1">
    <citation type="submission" date="2016-06" db="UniProtKB">
        <authorList>
            <consortium name="WormBaseParasite"/>
        </authorList>
    </citation>
    <scope>IDENTIFICATION</scope>
</reference>
<proteinExistence type="predicted"/>
<sequence>MHQYVYIHMVFLLSTIWLAFVYLQISVESQQPKH</sequence>